<dbReference type="PANTHER" id="PTHR23044:SF61">
    <property type="entry name" value="3'-5' EXORIBONUCLEASE 1-RELATED"/>
    <property type="match status" value="1"/>
</dbReference>
<dbReference type="SMART" id="SM00479">
    <property type="entry name" value="EXOIII"/>
    <property type="match status" value="1"/>
</dbReference>
<dbReference type="InterPro" id="IPR012337">
    <property type="entry name" value="RNaseH-like_sf"/>
</dbReference>
<protein>
    <submittedName>
        <fullName evidence="5">Sporulation inhibitor KapD</fullName>
    </submittedName>
</protein>
<evidence type="ECO:0000256" key="2">
    <source>
        <dbReference type="ARBA" id="ARBA00022801"/>
    </source>
</evidence>
<evidence type="ECO:0000256" key="3">
    <source>
        <dbReference type="ARBA" id="ARBA00022839"/>
    </source>
</evidence>
<keyword evidence="2" id="KW-0378">Hydrolase</keyword>
<keyword evidence="6" id="KW-1185">Reference proteome</keyword>
<dbReference type="InterPro" id="IPR013520">
    <property type="entry name" value="Ribonucl_H"/>
</dbReference>
<dbReference type="CDD" id="cd06133">
    <property type="entry name" value="ERI-1_3'hExo_like"/>
    <property type="match status" value="1"/>
</dbReference>
<dbReference type="GO" id="GO:0000175">
    <property type="term" value="F:3'-5'-RNA exonuclease activity"/>
    <property type="evidence" value="ECO:0007669"/>
    <property type="project" value="InterPro"/>
</dbReference>
<feature type="domain" description="Exonuclease" evidence="4">
    <location>
        <begin position="5"/>
        <end position="182"/>
    </location>
</feature>
<evidence type="ECO:0000313" key="5">
    <source>
        <dbReference type="EMBL" id="POM23380.1"/>
    </source>
</evidence>
<dbReference type="AlphaFoldDB" id="A0A2P4UEA0"/>
<accession>A0A2P4UEA0</accession>
<dbReference type="RefSeq" id="WP_103565009.1">
    <property type="nucleotide sequence ID" value="NZ_MTBP01000003.1"/>
</dbReference>
<dbReference type="Gene3D" id="3.30.420.10">
    <property type="entry name" value="Ribonuclease H-like superfamily/Ribonuclease H"/>
    <property type="match status" value="1"/>
</dbReference>
<dbReference type="InterPro" id="IPR047201">
    <property type="entry name" value="ERI-1_3'hExo-like"/>
</dbReference>
<dbReference type="Pfam" id="PF00929">
    <property type="entry name" value="RNase_T"/>
    <property type="match status" value="1"/>
</dbReference>
<dbReference type="InterPro" id="IPR051274">
    <property type="entry name" value="3-5_Exoribonuclease"/>
</dbReference>
<keyword evidence="3" id="KW-0269">Exonuclease</keyword>
<evidence type="ECO:0000256" key="1">
    <source>
        <dbReference type="ARBA" id="ARBA00022722"/>
    </source>
</evidence>
<evidence type="ECO:0000313" key="6">
    <source>
        <dbReference type="Proteomes" id="UP000242367"/>
    </source>
</evidence>
<dbReference type="InterPro" id="IPR036397">
    <property type="entry name" value="RNaseH_sf"/>
</dbReference>
<dbReference type="GO" id="GO:0003676">
    <property type="term" value="F:nucleic acid binding"/>
    <property type="evidence" value="ECO:0007669"/>
    <property type="project" value="InterPro"/>
</dbReference>
<evidence type="ECO:0000259" key="4">
    <source>
        <dbReference type="SMART" id="SM00479"/>
    </source>
</evidence>
<gene>
    <name evidence="5" type="ORF">BTM25_45330</name>
</gene>
<dbReference type="PANTHER" id="PTHR23044">
    <property type="entry name" value="3'-5' EXONUCLEASE ERI1-RELATED"/>
    <property type="match status" value="1"/>
</dbReference>
<name>A0A2P4UEA0_9ACTN</name>
<reference evidence="5 6" key="1">
    <citation type="journal article" date="2017" name="Chemistry">
        <title>Isolation, Biosynthesis and Chemical Modifications of Rubterolones A-F: Rare Tropolone Alkaloids from Actinomadura sp. 5-2.</title>
        <authorList>
            <person name="Guo H."/>
            <person name="Benndorf R."/>
            <person name="Leichnitz D."/>
            <person name="Klassen J.L."/>
            <person name="Vollmers J."/>
            <person name="Gorls H."/>
            <person name="Steinacker M."/>
            <person name="Weigel C."/>
            <person name="Dahse H.M."/>
            <person name="Kaster A.K."/>
            <person name="de Beer Z.W."/>
            <person name="Poulsen M."/>
            <person name="Beemelmanns C."/>
        </authorList>
    </citation>
    <scope>NUCLEOTIDE SEQUENCE [LARGE SCALE GENOMIC DNA]</scope>
    <source>
        <strain evidence="5 6">5-2</strain>
    </source>
</reference>
<organism evidence="5 6">
    <name type="scientific">Actinomadura rubteroloni</name>
    <dbReference type="NCBI Taxonomy" id="1926885"/>
    <lineage>
        <taxon>Bacteria</taxon>
        <taxon>Bacillati</taxon>
        <taxon>Actinomycetota</taxon>
        <taxon>Actinomycetes</taxon>
        <taxon>Streptosporangiales</taxon>
        <taxon>Thermomonosporaceae</taxon>
        <taxon>Actinomadura</taxon>
    </lineage>
</organism>
<dbReference type="Proteomes" id="UP000242367">
    <property type="component" value="Unassembled WGS sequence"/>
</dbReference>
<dbReference type="SUPFAM" id="SSF53098">
    <property type="entry name" value="Ribonuclease H-like"/>
    <property type="match status" value="1"/>
</dbReference>
<sequence>MDGGTLNVIDIEATCWNGPVPKGMHNEVIEIGLCTVDLDRRERTGKHRILVRPERSRVSAFCTGLTGLTAEEVATGLAFADACALLEREHAAGTRVWASWGDYDRKQFERQCAETGVRYPFGSRHVNAKAVHAASHGLSRRMGMAAALEHGGLPLEGRHHSGVDDAWNIAALVLELVDRGDWPA</sequence>
<comment type="caution">
    <text evidence="5">The sequence shown here is derived from an EMBL/GenBank/DDBJ whole genome shotgun (WGS) entry which is preliminary data.</text>
</comment>
<dbReference type="EMBL" id="MTBP01000003">
    <property type="protein sequence ID" value="POM23380.1"/>
    <property type="molecule type" value="Genomic_DNA"/>
</dbReference>
<proteinExistence type="predicted"/>
<keyword evidence="1" id="KW-0540">Nuclease</keyword>